<dbReference type="PANTHER" id="PTHR42735">
    <property type="match status" value="1"/>
</dbReference>
<dbReference type="EMBL" id="JANBQB010001001">
    <property type="protein sequence ID" value="KAJ1972642.1"/>
    <property type="molecule type" value="Genomic_DNA"/>
</dbReference>
<reference evidence="4" key="1">
    <citation type="submission" date="2022-07" db="EMBL/GenBank/DDBJ databases">
        <title>Phylogenomic reconstructions and comparative analyses of Kickxellomycotina fungi.</title>
        <authorList>
            <person name="Reynolds N.K."/>
            <person name="Stajich J.E."/>
            <person name="Barry K."/>
            <person name="Grigoriev I.V."/>
            <person name="Crous P."/>
            <person name="Smith M.E."/>
        </authorList>
    </citation>
    <scope>NUCLEOTIDE SEQUENCE</scope>
    <source>
        <strain evidence="4">RSA 567</strain>
    </source>
</reference>
<gene>
    <name evidence="4" type="primary">DPL1_1</name>
    <name evidence="4" type="ORF">H4R34_005343</name>
</gene>
<evidence type="ECO:0000256" key="3">
    <source>
        <dbReference type="ARBA" id="ARBA00023239"/>
    </source>
</evidence>
<dbReference type="GO" id="GO:0005783">
    <property type="term" value="C:endoplasmic reticulum"/>
    <property type="evidence" value="ECO:0007669"/>
    <property type="project" value="TreeGrafter"/>
</dbReference>
<evidence type="ECO:0000313" key="5">
    <source>
        <dbReference type="Proteomes" id="UP001151582"/>
    </source>
</evidence>
<proteinExistence type="predicted"/>
<keyword evidence="3 4" id="KW-0456">Lyase</keyword>
<dbReference type="SUPFAM" id="SSF53383">
    <property type="entry name" value="PLP-dependent transferases"/>
    <property type="match status" value="1"/>
</dbReference>
<keyword evidence="5" id="KW-1185">Reference proteome</keyword>
<dbReference type="InterPro" id="IPR015422">
    <property type="entry name" value="PyrdxlP-dep_Trfase_small"/>
</dbReference>
<dbReference type="EC" id="4.1.2.27" evidence="4"/>
<dbReference type="OrthoDB" id="10254570at2759"/>
<dbReference type="Proteomes" id="UP001151582">
    <property type="component" value="Unassembled WGS sequence"/>
</dbReference>
<evidence type="ECO:0000256" key="1">
    <source>
        <dbReference type="ARBA" id="ARBA00001933"/>
    </source>
</evidence>
<accession>A0A9W8E6A1</accession>
<evidence type="ECO:0000313" key="4">
    <source>
        <dbReference type="EMBL" id="KAJ1972642.1"/>
    </source>
</evidence>
<dbReference type="GO" id="GO:0016020">
    <property type="term" value="C:membrane"/>
    <property type="evidence" value="ECO:0007669"/>
    <property type="project" value="GOC"/>
</dbReference>
<organism evidence="4 5">
    <name type="scientific">Dimargaris verticillata</name>
    <dbReference type="NCBI Taxonomy" id="2761393"/>
    <lineage>
        <taxon>Eukaryota</taxon>
        <taxon>Fungi</taxon>
        <taxon>Fungi incertae sedis</taxon>
        <taxon>Zoopagomycota</taxon>
        <taxon>Kickxellomycotina</taxon>
        <taxon>Dimargaritomycetes</taxon>
        <taxon>Dimargaritales</taxon>
        <taxon>Dimargaritaceae</taxon>
        <taxon>Dimargaris</taxon>
    </lineage>
</organism>
<dbReference type="InterPro" id="IPR050477">
    <property type="entry name" value="GrpII_AminoAcid_Decarb"/>
</dbReference>
<evidence type="ECO:0000256" key="2">
    <source>
        <dbReference type="ARBA" id="ARBA00022898"/>
    </source>
</evidence>
<dbReference type="Gene3D" id="3.40.640.10">
    <property type="entry name" value="Type I PLP-dependent aspartate aminotransferase-like (Major domain)"/>
    <property type="match status" value="1"/>
</dbReference>
<sequence length="284" mass="31228">MANVVSLPGRSWLPPLHYRDWFSYAVTNPKQAAVNAYLAYKLIWYTLRFTRHLAIQGVAGTCRYLYQSTANWVVKSLRTLPGADRMVHQQVSKTIASIEKQVAPDIPGLATYTALPAHGLSDDQVVQELNRRHQLDTRWQSGKQSGTVYHGGEELGALVAKAYAMFSVANPLHPDVFPGLRKMEAEVVAMVLQMYNAPPEAGGTTTSGGTESIIMSVRAHLVWARQCNGVGSHPEMVVPVTVHAAFEKAAEYFGITLIQVPVDAVTQKVDLTSVKRAISRNTIM</sequence>
<dbReference type="PANTHER" id="PTHR42735:SF6">
    <property type="entry name" value="SPHINGOSINE-1-PHOSPHATE LYASE 1"/>
    <property type="match status" value="1"/>
</dbReference>
<dbReference type="GO" id="GO:0030149">
    <property type="term" value="P:sphingolipid catabolic process"/>
    <property type="evidence" value="ECO:0007669"/>
    <property type="project" value="TreeGrafter"/>
</dbReference>
<dbReference type="AlphaFoldDB" id="A0A9W8E6A1"/>
<comment type="cofactor">
    <cofactor evidence="1">
        <name>pyridoxal 5'-phosphate</name>
        <dbReference type="ChEBI" id="CHEBI:597326"/>
    </cofactor>
</comment>
<dbReference type="GO" id="GO:0008117">
    <property type="term" value="F:sphinganine-1-phosphate aldolase activity"/>
    <property type="evidence" value="ECO:0007669"/>
    <property type="project" value="UniProtKB-EC"/>
</dbReference>
<protein>
    <submittedName>
        <fullName evidence="4">Dihydrosphingosine phosphate lyase</fullName>
        <ecNumber evidence="4">4.1.2.27</ecNumber>
    </submittedName>
</protein>
<feature type="non-terminal residue" evidence="4">
    <location>
        <position position="284"/>
    </location>
</feature>
<keyword evidence="2" id="KW-0663">Pyridoxal phosphate</keyword>
<dbReference type="InterPro" id="IPR015421">
    <property type="entry name" value="PyrdxlP-dep_Trfase_major"/>
</dbReference>
<comment type="caution">
    <text evidence="4">The sequence shown here is derived from an EMBL/GenBank/DDBJ whole genome shotgun (WGS) entry which is preliminary data.</text>
</comment>
<dbReference type="Gene3D" id="3.90.1150.10">
    <property type="entry name" value="Aspartate Aminotransferase, domain 1"/>
    <property type="match status" value="1"/>
</dbReference>
<dbReference type="InterPro" id="IPR015424">
    <property type="entry name" value="PyrdxlP-dep_Trfase"/>
</dbReference>
<name>A0A9W8E6A1_9FUNG</name>